<proteinExistence type="predicted"/>
<gene>
    <name evidence="1" type="ORF">NZNM25_01340</name>
</gene>
<dbReference type="Proteomes" id="UP000245829">
    <property type="component" value="Unassembled WGS sequence"/>
</dbReference>
<name>A0A2S2KNU3_9ARCH</name>
<sequence>MTSETESKIKETGISTAELISHFREKCKLCGHHRIMHNEFGACEGVMNKPCTSGCDGFDPE</sequence>
<organism evidence="1 2">
    <name type="scientific">Nitrosopumilus zosterae</name>
    <dbReference type="NCBI Taxonomy" id="718286"/>
    <lineage>
        <taxon>Archaea</taxon>
        <taxon>Nitrososphaerota</taxon>
        <taxon>Nitrososphaeria</taxon>
        <taxon>Nitrosopumilales</taxon>
        <taxon>Nitrosopumilaceae</taxon>
        <taxon>Nitrosopumilus</taxon>
    </lineage>
</organism>
<dbReference type="OrthoDB" id="331at2157"/>
<dbReference type="GeneID" id="76209463"/>
<comment type="caution">
    <text evidence="1">The sequence shown here is derived from an EMBL/GenBank/DDBJ whole genome shotgun (WGS) entry which is preliminary data.</text>
</comment>
<reference evidence="1 2" key="1">
    <citation type="submission" date="2018-05" db="EMBL/GenBank/DDBJ databases">
        <title>genome sequencing of Nitrosopumilus sp. NM25.</title>
        <authorList>
            <person name="Mori K."/>
            <person name="Nakagawa T."/>
        </authorList>
    </citation>
    <scope>NUCLEOTIDE SEQUENCE [LARGE SCALE GENOMIC DNA]</scope>
    <source>
        <strain evidence="1 2">NM25</strain>
    </source>
</reference>
<evidence type="ECO:0000313" key="2">
    <source>
        <dbReference type="Proteomes" id="UP000245829"/>
    </source>
</evidence>
<dbReference type="AlphaFoldDB" id="A0A2S2KNU3"/>
<evidence type="ECO:0000313" key="1">
    <source>
        <dbReference type="EMBL" id="GBH33343.1"/>
    </source>
</evidence>
<dbReference type="EMBL" id="BGKI01000001">
    <property type="protein sequence ID" value="GBH33343.1"/>
    <property type="molecule type" value="Genomic_DNA"/>
</dbReference>
<dbReference type="RefSeq" id="WP_109876005.1">
    <property type="nucleotide sequence ID" value="NZ_AP026695.1"/>
</dbReference>
<keyword evidence="2" id="KW-1185">Reference proteome</keyword>
<protein>
    <submittedName>
        <fullName evidence="1">Uncharacterized protein</fullName>
    </submittedName>
</protein>
<accession>A0A2S2KNU3</accession>